<dbReference type="EMBL" id="MU860076">
    <property type="protein sequence ID" value="KAK4239027.1"/>
    <property type="molecule type" value="Genomic_DNA"/>
</dbReference>
<protein>
    <submittedName>
        <fullName evidence="1">Uncharacterized protein</fullName>
    </submittedName>
</protein>
<evidence type="ECO:0000313" key="1">
    <source>
        <dbReference type="EMBL" id="KAK4239027.1"/>
    </source>
</evidence>
<accession>A0AAN7HBT0</accession>
<dbReference type="Proteomes" id="UP001303760">
    <property type="component" value="Unassembled WGS sequence"/>
</dbReference>
<evidence type="ECO:0000313" key="2">
    <source>
        <dbReference type="Proteomes" id="UP001303760"/>
    </source>
</evidence>
<gene>
    <name evidence="1" type="ORF">C8A03DRAFT_32950</name>
</gene>
<keyword evidence="2" id="KW-1185">Reference proteome</keyword>
<comment type="caution">
    <text evidence="1">The sequence shown here is derived from an EMBL/GenBank/DDBJ whole genome shotgun (WGS) entry which is preliminary data.</text>
</comment>
<sequence>MAERPLAPESHAAFLADAVDLGPATARALGLARHLSRQEYTELIRGWVTKNWEDLQAAVVVVATHFPATVNWNTFDAETQEMAKTWAPKAEEYLGNCANVIFEAWIWRILVDDVFEGPAEQHWKTYAELLHIIEPLARLTPDALGQHMQEIPDYLVRNRPVGWRELMENRLKARVMLWRSLTMNLLKLALNKTSRYTGEYVIQLITRKLGRWFKPYEGVDKESLHKDLSELADLVVTFDWRIQCSFTMWDFDFKDREMDKAHGFLYKKSKRIEPHFISPDERYHEGHPVDLVVEPLVTAPRQLSGAG</sequence>
<name>A0AAN7HBT0_9PEZI</name>
<dbReference type="AlphaFoldDB" id="A0AAN7HBT0"/>
<proteinExistence type="predicted"/>
<reference evidence="1" key="1">
    <citation type="journal article" date="2023" name="Mol. Phylogenet. Evol.">
        <title>Genome-scale phylogeny and comparative genomics of the fungal order Sordariales.</title>
        <authorList>
            <person name="Hensen N."/>
            <person name="Bonometti L."/>
            <person name="Westerberg I."/>
            <person name="Brannstrom I.O."/>
            <person name="Guillou S."/>
            <person name="Cros-Aarteil S."/>
            <person name="Calhoun S."/>
            <person name="Haridas S."/>
            <person name="Kuo A."/>
            <person name="Mondo S."/>
            <person name="Pangilinan J."/>
            <person name="Riley R."/>
            <person name="LaButti K."/>
            <person name="Andreopoulos B."/>
            <person name="Lipzen A."/>
            <person name="Chen C."/>
            <person name="Yan M."/>
            <person name="Daum C."/>
            <person name="Ng V."/>
            <person name="Clum A."/>
            <person name="Steindorff A."/>
            <person name="Ohm R.A."/>
            <person name="Martin F."/>
            <person name="Silar P."/>
            <person name="Natvig D.O."/>
            <person name="Lalanne C."/>
            <person name="Gautier V."/>
            <person name="Ament-Velasquez S.L."/>
            <person name="Kruys A."/>
            <person name="Hutchinson M.I."/>
            <person name="Powell A.J."/>
            <person name="Barry K."/>
            <person name="Miller A.N."/>
            <person name="Grigoriev I.V."/>
            <person name="Debuchy R."/>
            <person name="Gladieux P."/>
            <person name="Hiltunen Thoren M."/>
            <person name="Johannesson H."/>
        </authorList>
    </citation>
    <scope>NUCLEOTIDE SEQUENCE</scope>
    <source>
        <strain evidence="1">CBS 532.94</strain>
    </source>
</reference>
<reference evidence="1" key="2">
    <citation type="submission" date="2023-05" db="EMBL/GenBank/DDBJ databases">
        <authorList>
            <consortium name="Lawrence Berkeley National Laboratory"/>
            <person name="Steindorff A."/>
            <person name="Hensen N."/>
            <person name="Bonometti L."/>
            <person name="Westerberg I."/>
            <person name="Brannstrom I.O."/>
            <person name="Guillou S."/>
            <person name="Cros-Aarteil S."/>
            <person name="Calhoun S."/>
            <person name="Haridas S."/>
            <person name="Kuo A."/>
            <person name="Mondo S."/>
            <person name="Pangilinan J."/>
            <person name="Riley R."/>
            <person name="Labutti K."/>
            <person name="Andreopoulos B."/>
            <person name="Lipzen A."/>
            <person name="Chen C."/>
            <person name="Yanf M."/>
            <person name="Daum C."/>
            <person name="Ng V."/>
            <person name="Clum A."/>
            <person name="Ohm R."/>
            <person name="Martin F."/>
            <person name="Silar P."/>
            <person name="Natvig D."/>
            <person name="Lalanne C."/>
            <person name="Gautier V."/>
            <person name="Ament-Velasquez S.L."/>
            <person name="Kruys A."/>
            <person name="Hutchinson M.I."/>
            <person name="Powell A.J."/>
            <person name="Barry K."/>
            <person name="Miller A.N."/>
            <person name="Grigoriev I.V."/>
            <person name="Debuchy R."/>
            <person name="Gladieux P."/>
            <person name="Thoren M.H."/>
            <person name="Johannesson H."/>
        </authorList>
    </citation>
    <scope>NUCLEOTIDE SEQUENCE</scope>
    <source>
        <strain evidence="1">CBS 532.94</strain>
    </source>
</reference>
<organism evidence="1 2">
    <name type="scientific">Achaetomium macrosporum</name>
    <dbReference type="NCBI Taxonomy" id="79813"/>
    <lineage>
        <taxon>Eukaryota</taxon>
        <taxon>Fungi</taxon>
        <taxon>Dikarya</taxon>
        <taxon>Ascomycota</taxon>
        <taxon>Pezizomycotina</taxon>
        <taxon>Sordariomycetes</taxon>
        <taxon>Sordariomycetidae</taxon>
        <taxon>Sordariales</taxon>
        <taxon>Chaetomiaceae</taxon>
        <taxon>Achaetomium</taxon>
    </lineage>
</organism>